<gene>
    <name evidence="1" type="ORF">KDK_42480</name>
</gene>
<name>A0A402AMM5_9CHLR</name>
<sequence length="92" mass="10353">MRKQAPNQHVDHRLGRQNLGIANLLNDAITLLNYAACTGIADRIANLDSGRYGIGLNSFALSKALRKTLIERIRASRLDRGDTRIWLIKDRL</sequence>
<evidence type="ECO:0000313" key="1">
    <source>
        <dbReference type="EMBL" id="GCE20448.1"/>
    </source>
</evidence>
<dbReference type="Proteomes" id="UP000287188">
    <property type="component" value="Unassembled WGS sequence"/>
</dbReference>
<comment type="caution">
    <text evidence="1">The sequence shown here is derived from an EMBL/GenBank/DDBJ whole genome shotgun (WGS) entry which is preliminary data.</text>
</comment>
<organism evidence="1 2">
    <name type="scientific">Dictyobacter kobayashii</name>
    <dbReference type="NCBI Taxonomy" id="2014872"/>
    <lineage>
        <taxon>Bacteria</taxon>
        <taxon>Bacillati</taxon>
        <taxon>Chloroflexota</taxon>
        <taxon>Ktedonobacteria</taxon>
        <taxon>Ktedonobacterales</taxon>
        <taxon>Dictyobacteraceae</taxon>
        <taxon>Dictyobacter</taxon>
    </lineage>
</organism>
<protein>
    <submittedName>
        <fullName evidence="1">Uncharacterized protein</fullName>
    </submittedName>
</protein>
<dbReference type="RefSeq" id="WP_218031933.1">
    <property type="nucleotide sequence ID" value="NZ_BIFS01000001.1"/>
</dbReference>
<dbReference type="EMBL" id="BIFS01000001">
    <property type="protein sequence ID" value="GCE20448.1"/>
    <property type="molecule type" value="Genomic_DNA"/>
</dbReference>
<accession>A0A402AMM5</accession>
<dbReference type="AlphaFoldDB" id="A0A402AMM5"/>
<proteinExistence type="predicted"/>
<evidence type="ECO:0000313" key="2">
    <source>
        <dbReference type="Proteomes" id="UP000287188"/>
    </source>
</evidence>
<keyword evidence="2" id="KW-1185">Reference proteome</keyword>
<reference evidence="2" key="1">
    <citation type="submission" date="2018-12" db="EMBL/GenBank/DDBJ databases">
        <title>Tengunoibacter tsumagoiensis gen. nov., sp. nov., Dictyobacter kobayashii sp. nov., D. alpinus sp. nov., and D. joshuensis sp. nov. and description of Dictyobacteraceae fam. nov. within the order Ktedonobacterales isolated from Tengu-no-mugimeshi.</title>
        <authorList>
            <person name="Wang C.M."/>
            <person name="Zheng Y."/>
            <person name="Sakai Y."/>
            <person name="Toyoda A."/>
            <person name="Minakuchi Y."/>
            <person name="Abe K."/>
            <person name="Yokota A."/>
            <person name="Yabe S."/>
        </authorList>
    </citation>
    <scope>NUCLEOTIDE SEQUENCE [LARGE SCALE GENOMIC DNA]</scope>
    <source>
        <strain evidence="2">Uno11</strain>
    </source>
</reference>